<name>A0A561WUQ4_9ACTN</name>
<feature type="region of interest" description="Disordered" evidence="1">
    <location>
        <begin position="1"/>
        <end position="22"/>
    </location>
</feature>
<protein>
    <recommendedName>
        <fullName evidence="4">Parallel beta helix pectate lyase-like protein</fullName>
    </recommendedName>
</protein>
<dbReference type="Proteomes" id="UP000319927">
    <property type="component" value="Unassembled WGS sequence"/>
</dbReference>
<reference evidence="2 3" key="1">
    <citation type="submission" date="2019-06" db="EMBL/GenBank/DDBJ databases">
        <title>Sequencing the genomes of 1000 actinobacteria strains.</title>
        <authorList>
            <person name="Klenk H.-P."/>
        </authorList>
    </citation>
    <scope>NUCLEOTIDE SEQUENCE [LARGE SCALE GENOMIC DNA]</scope>
    <source>
        <strain evidence="2 3">DSM 102131</strain>
    </source>
</reference>
<dbReference type="InterPro" id="IPR045392">
    <property type="entry name" value="DUF6519"/>
</dbReference>
<dbReference type="SUPFAM" id="SSF51126">
    <property type="entry name" value="Pectin lyase-like"/>
    <property type="match status" value="1"/>
</dbReference>
<dbReference type="AlphaFoldDB" id="A0A561WUQ4"/>
<dbReference type="OrthoDB" id="134981at2"/>
<feature type="compositionally biased region" description="Basic and acidic residues" evidence="1">
    <location>
        <begin position="1"/>
        <end position="14"/>
    </location>
</feature>
<sequence>MKGDISRSTFDQRRHATSVRKQQGRVDLDADWNEQQDIQAHLRATALADLVGPAGAPLANGAFALTGGGGDLKLSAGRYYLDGVLCENDAQVSVFAQPDLPAAGPFVRKLDGTWLAAGAAVPAGVYVAWLQAWSQHVTAIEDASLREVALGGPDTATRLRTVWQVRLVQAGPPNTPVGCADTPPGWAELTAASTGTLAVRADPTGAPGGDCVIPTGSPYTGLDNQCYRVEILAGGAPGAATYVWSRDNGSTVATWESIDVDVLTVKVPGRDGSAGFANGSWVELTDDTREQNATPGTLVQVDRVEGDRIVIRPATATGSLNRADFPRRPRVRRWDGRGTVPAGGAELDLELGIKIRFGAAGGYRTGDWWSFPARSAVHDVEWPRTGTTPVPQTPHGPRRAHGRLGVLGYDGSQWSVLRDCRPVFAPLTGQVTLSLLGGDGQEAVPVPNSPATLVPLGHDLVAGVSTGGQPVAKARVRFTVTTGQGKLTAGATTASTVTVETGTDGRARCAWQLDSGTATQVVTAQFLDEATQPAHLPLTFTASLSRADRVSYDPTGRPSLAGATTVQAAINQLAAASTGGWATLTLRPGIDWVQALNTLPAEDALICFAPGLYTSNTPVTFSNRANIRLLGSGPASRIQVQGHEYALLFANCGSVSVSHLFVETPGPADSSGRLGPVSAINCKEVTVEHVRLAGVAGAAPRSTCLTVRNDQGTPPGRVRVLDSDFLIGHGQQGVLLVNPDHAIVTRCRFSTPPRPLSLTLQELVKDEKFRGELATQLVGRLALDRADRLERGDFNTVVRVGQWGVRMNSTVPESEWKTLAALHPPTPEDLRSDQSAGAYLHRLADLAAADPGRLPSYKRQLTSLKGRLGDAAGRIFDTDEGRKALRDYLVGEGVNVRRADDIARDRRNVALPAPGASLRFDSALAQGAWETALAASPPSRPVQTPSAAAKHLRSVADRILLEPAFGDRYAAGYRKELAAAAEASIGACGVVIGGGTAVGDVEVSDCRFDQVAEGVHIGVSYHPGPPIQGRTIRVTGNDIHLVKAWWRGEGTIRGIKIGSMRNVFVSDNRISVSGGTGLGIWAFAAGGPILAVRDNLVQNCNPGIMVNPLWSGAPAKRLWSVTDNVSMDGQITVGGGARNSGNVS</sequence>
<dbReference type="InterPro" id="IPR011050">
    <property type="entry name" value="Pectin_lyase_fold/virulence"/>
</dbReference>
<keyword evidence="3" id="KW-1185">Reference proteome</keyword>
<dbReference type="InterPro" id="IPR006626">
    <property type="entry name" value="PbH1"/>
</dbReference>
<accession>A0A561WUQ4</accession>
<comment type="caution">
    <text evidence="2">The sequence shown here is derived from an EMBL/GenBank/DDBJ whole genome shotgun (WGS) entry which is preliminary data.</text>
</comment>
<evidence type="ECO:0000313" key="3">
    <source>
        <dbReference type="Proteomes" id="UP000319927"/>
    </source>
</evidence>
<dbReference type="RefSeq" id="WP_154936636.1">
    <property type="nucleotide sequence ID" value="NZ_VIXA01000001.1"/>
</dbReference>
<dbReference type="EMBL" id="VIXA01000001">
    <property type="protein sequence ID" value="TWG27561.1"/>
    <property type="molecule type" value="Genomic_DNA"/>
</dbReference>
<dbReference type="Pfam" id="PF20129">
    <property type="entry name" value="DUF6519"/>
    <property type="match status" value="2"/>
</dbReference>
<gene>
    <name evidence="2" type="ORF">FHX75_11705</name>
</gene>
<evidence type="ECO:0000313" key="2">
    <source>
        <dbReference type="EMBL" id="TWG27561.1"/>
    </source>
</evidence>
<dbReference type="Gene3D" id="2.160.20.10">
    <property type="entry name" value="Single-stranded right-handed beta-helix, Pectin lyase-like"/>
    <property type="match status" value="1"/>
</dbReference>
<feature type="region of interest" description="Disordered" evidence="1">
    <location>
        <begin position="382"/>
        <end position="401"/>
    </location>
</feature>
<dbReference type="SMART" id="SM00710">
    <property type="entry name" value="PbH1"/>
    <property type="match status" value="5"/>
</dbReference>
<evidence type="ECO:0008006" key="4">
    <source>
        <dbReference type="Google" id="ProtNLM"/>
    </source>
</evidence>
<organism evidence="2 3">
    <name type="scientific">Micromonospora palomenae</name>
    <dbReference type="NCBI Taxonomy" id="1461247"/>
    <lineage>
        <taxon>Bacteria</taxon>
        <taxon>Bacillati</taxon>
        <taxon>Actinomycetota</taxon>
        <taxon>Actinomycetes</taxon>
        <taxon>Micromonosporales</taxon>
        <taxon>Micromonosporaceae</taxon>
        <taxon>Micromonospora</taxon>
    </lineage>
</organism>
<proteinExistence type="predicted"/>
<evidence type="ECO:0000256" key="1">
    <source>
        <dbReference type="SAM" id="MobiDB-lite"/>
    </source>
</evidence>
<dbReference type="InterPro" id="IPR012334">
    <property type="entry name" value="Pectin_lyas_fold"/>
</dbReference>